<dbReference type="AlphaFoldDB" id="A0A0C3Q5F5"/>
<name>A0A0C3Q5F5_9AGAM</name>
<dbReference type="HOGENOM" id="CLU_1918599_0_0_1"/>
<proteinExistence type="predicted"/>
<evidence type="ECO:0000313" key="1">
    <source>
        <dbReference type="EMBL" id="KIO24370.1"/>
    </source>
</evidence>
<gene>
    <name evidence="1" type="ORF">M407DRAFT_101634</name>
</gene>
<protein>
    <submittedName>
        <fullName evidence="1">Uncharacterized protein</fullName>
    </submittedName>
</protein>
<dbReference type="OrthoDB" id="3230182at2759"/>
<dbReference type="Proteomes" id="UP000054248">
    <property type="component" value="Unassembled WGS sequence"/>
</dbReference>
<sequence>MQVLNPPVPRYDYLGMTHFSDSPKYSLFGPDSTASASLTCTTKPNAKRHVTSMRRNAGEPVSGKSRAAIWNFLADSTIIPIVEESGCQYALIPFVLDDSKMIVLVANCESYMARASSTPRTGSRVKLVFEPV</sequence>
<dbReference type="EMBL" id="KN823062">
    <property type="protein sequence ID" value="KIO24370.1"/>
    <property type="molecule type" value="Genomic_DNA"/>
</dbReference>
<reference evidence="1 2" key="1">
    <citation type="submission" date="2014-04" db="EMBL/GenBank/DDBJ databases">
        <authorList>
            <consortium name="DOE Joint Genome Institute"/>
            <person name="Kuo A."/>
            <person name="Girlanda M."/>
            <person name="Perotto S."/>
            <person name="Kohler A."/>
            <person name="Nagy L.G."/>
            <person name="Floudas D."/>
            <person name="Copeland A."/>
            <person name="Barry K.W."/>
            <person name="Cichocki N."/>
            <person name="Veneault-Fourrey C."/>
            <person name="LaButti K."/>
            <person name="Lindquist E.A."/>
            <person name="Lipzen A."/>
            <person name="Lundell T."/>
            <person name="Morin E."/>
            <person name="Murat C."/>
            <person name="Sun H."/>
            <person name="Tunlid A."/>
            <person name="Henrissat B."/>
            <person name="Grigoriev I.V."/>
            <person name="Hibbett D.S."/>
            <person name="Martin F."/>
            <person name="Nordberg H.P."/>
            <person name="Cantor M.N."/>
            <person name="Hua S.X."/>
        </authorList>
    </citation>
    <scope>NUCLEOTIDE SEQUENCE [LARGE SCALE GENOMIC DNA]</scope>
    <source>
        <strain evidence="1 2">MUT 4182</strain>
    </source>
</reference>
<keyword evidence="2" id="KW-1185">Reference proteome</keyword>
<accession>A0A0C3Q5F5</accession>
<evidence type="ECO:0000313" key="2">
    <source>
        <dbReference type="Proteomes" id="UP000054248"/>
    </source>
</evidence>
<reference evidence="2" key="2">
    <citation type="submission" date="2015-01" db="EMBL/GenBank/DDBJ databases">
        <title>Evolutionary Origins and Diversification of the Mycorrhizal Mutualists.</title>
        <authorList>
            <consortium name="DOE Joint Genome Institute"/>
            <consortium name="Mycorrhizal Genomics Consortium"/>
            <person name="Kohler A."/>
            <person name="Kuo A."/>
            <person name="Nagy L.G."/>
            <person name="Floudas D."/>
            <person name="Copeland A."/>
            <person name="Barry K.W."/>
            <person name="Cichocki N."/>
            <person name="Veneault-Fourrey C."/>
            <person name="LaButti K."/>
            <person name="Lindquist E.A."/>
            <person name="Lipzen A."/>
            <person name="Lundell T."/>
            <person name="Morin E."/>
            <person name="Murat C."/>
            <person name="Riley R."/>
            <person name="Ohm R."/>
            <person name="Sun H."/>
            <person name="Tunlid A."/>
            <person name="Henrissat B."/>
            <person name="Grigoriev I.V."/>
            <person name="Hibbett D.S."/>
            <person name="Martin F."/>
        </authorList>
    </citation>
    <scope>NUCLEOTIDE SEQUENCE [LARGE SCALE GENOMIC DNA]</scope>
    <source>
        <strain evidence="2">MUT 4182</strain>
    </source>
</reference>
<organism evidence="1 2">
    <name type="scientific">Tulasnella calospora MUT 4182</name>
    <dbReference type="NCBI Taxonomy" id="1051891"/>
    <lineage>
        <taxon>Eukaryota</taxon>
        <taxon>Fungi</taxon>
        <taxon>Dikarya</taxon>
        <taxon>Basidiomycota</taxon>
        <taxon>Agaricomycotina</taxon>
        <taxon>Agaricomycetes</taxon>
        <taxon>Cantharellales</taxon>
        <taxon>Tulasnellaceae</taxon>
        <taxon>Tulasnella</taxon>
    </lineage>
</organism>